<dbReference type="Gene3D" id="3.30.710.10">
    <property type="entry name" value="Potassium Channel Kv1.1, Chain A"/>
    <property type="match status" value="1"/>
</dbReference>
<accession>A0A498KVE1</accession>
<dbReference type="Pfam" id="PF16891">
    <property type="entry name" value="STPPase_N"/>
    <property type="match status" value="2"/>
</dbReference>
<feature type="region of interest" description="Disordered" evidence="9">
    <location>
        <begin position="1586"/>
        <end position="1629"/>
    </location>
</feature>
<dbReference type="SUPFAM" id="SSF50978">
    <property type="entry name" value="WD40 repeat-like"/>
    <property type="match status" value="1"/>
</dbReference>
<evidence type="ECO:0000313" key="11">
    <source>
        <dbReference type="EMBL" id="RXI08893.1"/>
    </source>
</evidence>
<feature type="repeat" description="WD" evidence="7">
    <location>
        <begin position="1151"/>
        <end position="1183"/>
    </location>
</feature>
<dbReference type="Proteomes" id="UP000290289">
    <property type="component" value="Chromosome 1"/>
</dbReference>
<comment type="caution">
    <text evidence="11">The sequence shown here is derived from an EMBL/GenBank/DDBJ whole genome shotgun (WGS) entry which is preliminary data.</text>
</comment>
<name>A0A498KVE1_MALDO</name>
<dbReference type="PRINTS" id="PR00114">
    <property type="entry name" value="STPHPHTASE"/>
</dbReference>
<dbReference type="EC" id="3.1.3.16" evidence="8"/>
<evidence type="ECO:0000256" key="3">
    <source>
        <dbReference type="ARBA" id="ARBA00022723"/>
    </source>
</evidence>
<dbReference type="SUPFAM" id="SSF56300">
    <property type="entry name" value="Metallo-dependent phosphatases"/>
    <property type="match status" value="2"/>
</dbReference>
<dbReference type="GO" id="GO:0005737">
    <property type="term" value="C:cytoplasm"/>
    <property type="evidence" value="ECO:0007669"/>
    <property type="project" value="TreeGrafter"/>
</dbReference>
<proteinExistence type="inferred from homology"/>
<dbReference type="GO" id="GO:0004722">
    <property type="term" value="F:protein serine/threonine phosphatase activity"/>
    <property type="evidence" value="ECO:0007669"/>
    <property type="project" value="UniProtKB-EC"/>
</dbReference>
<feature type="region of interest" description="Disordered" evidence="9">
    <location>
        <begin position="30"/>
        <end position="73"/>
    </location>
</feature>
<evidence type="ECO:0000256" key="9">
    <source>
        <dbReference type="SAM" id="MobiDB-lite"/>
    </source>
</evidence>
<comment type="pathway">
    <text evidence="2">Protein modification; protein ubiquitination.</text>
</comment>
<dbReference type="Pfam" id="PF00149">
    <property type="entry name" value="Metallophos"/>
    <property type="match status" value="2"/>
</dbReference>
<evidence type="ECO:0000256" key="8">
    <source>
        <dbReference type="RuleBase" id="RU004273"/>
    </source>
</evidence>
<dbReference type="CDD" id="cd14733">
    <property type="entry name" value="BACK"/>
    <property type="match status" value="1"/>
</dbReference>
<evidence type="ECO:0000256" key="6">
    <source>
        <dbReference type="ARBA" id="ARBA00023211"/>
    </source>
</evidence>
<dbReference type="PANTHER" id="PTHR11668:SF490">
    <property type="entry name" value="SERINE_THREONINE-PROTEIN PHOSPHATASE PP1 ISOZYME 4"/>
    <property type="match status" value="1"/>
</dbReference>
<dbReference type="InterPro" id="IPR011333">
    <property type="entry name" value="SKP1/BTB/POZ_sf"/>
</dbReference>
<keyword evidence="12" id="KW-1185">Reference proteome</keyword>
<keyword evidence="4 8" id="KW-0378">Hydrolase</keyword>
<dbReference type="CDD" id="cd07414">
    <property type="entry name" value="MPP_PP1_PPKL"/>
    <property type="match status" value="1"/>
</dbReference>
<reference evidence="11 12" key="1">
    <citation type="submission" date="2018-10" db="EMBL/GenBank/DDBJ databases">
        <title>A high-quality apple genome assembly.</title>
        <authorList>
            <person name="Hu J."/>
        </authorList>
    </citation>
    <scope>NUCLEOTIDE SEQUENCE [LARGE SCALE GENOMIC DNA]</scope>
    <source>
        <strain evidence="12">cv. HFTH1</strain>
        <tissue evidence="11">Young leaf</tissue>
    </source>
</reference>
<evidence type="ECO:0000256" key="7">
    <source>
        <dbReference type="PROSITE-ProRule" id="PRU00221"/>
    </source>
</evidence>
<dbReference type="GO" id="GO:0046872">
    <property type="term" value="F:metal ion binding"/>
    <property type="evidence" value="ECO:0007669"/>
    <property type="project" value="UniProtKB-KW"/>
</dbReference>
<evidence type="ECO:0000256" key="2">
    <source>
        <dbReference type="ARBA" id="ARBA00004906"/>
    </source>
</evidence>
<dbReference type="InterPro" id="IPR036322">
    <property type="entry name" value="WD40_repeat_dom_sf"/>
</dbReference>
<feature type="compositionally biased region" description="Low complexity" evidence="9">
    <location>
        <begin position="1606"/>
        <end position="1621"/>
    </location>
</feature>
<dbReference type="InterPro" id="IPR004843">
    <property type="entry name" value="Calcineurin-like_PHP"/>
</dbReference>
<dbReference type="Gene3D" id="3.60.21.10">
    <property type="match status" value="2"/>
</dbReference>
<dbReference type="InterPro" id="IPR029052">
    <property type="entry name" value="Metallo-depent_PP-like"/>
</dbReference>
<dbReference type="EMBL" id="RDQH01000327">
    <property type="protein sequence ID" value="RXI08893.1"/>
    <property type="molecule type" value="Genomic_DNA"/>
</dbReference>
<dbReference type="InterPro" id="IPR006186">
    <property type="entry name" value="Ser/Thr-sp_prot-phosphatase"/>
</dbReference>
<feature type="domain" description="Serine/threonine specific protein phosphatases" evidence="10">
    <location>
        <begin position="488"/>
        <end position="493"/>
    </location>
</feature>
<dbReference type="InterPro" id="IPR015943">
    <property type="entry name" value="WD40/YVTN_repeat-like_dom_sf"/>
</dbReference>
<keyword evidence="3" id="KW-0479">Metal-binding</keyword>
<comment type="cofactor">
    <cofactor evidence="1">
        <name>Mn(2+)</name>
        <dbReference type="ChEBI" id="CHEBI:29035"/>
    </cofactor>
</comment>
<keyword evidence="6" id="KW-0464">Manganese</keyword>
<comment type="similarity">
    <text evidence="8">Belongs to the PPP phosphatase family.</text>
</comment>
<dbReference type="PROSITE" id="PS00125">
    <property type="entry name" value="SER_THR_PHOSPHATASE"/>
    <property type="match status" value="2"/>
</dbReference>
<dbReference type="FunFam" id="3.60.21.10:FF:000001">
    <property type="entry name" value="Serine/threonine-protein phosphatase"/>
    <property type="match status" value="2"/>
</dbReference>
<keyword evidence="5" id="KW-0904">Protein phosphatase</keyword>
<dbReference type="PANTHER" id="PTHR11668">
    <property type="entry name" value="SERINE/THREONINE PROTEIN PHOSPHATASE"/>
    <property type="match status" value="1"/>
</dbReference>
<comment type="catalytic activity">
    <reaction evidence="8">
        <text>O-phospho-L-threonyl-[protein] + H2O = L-threonyl-[protein] + phosphate</text>
        <dbReference type="Rhea" id="RHEA:47004"/>
        <dbReference type="Rhea" id="RHEA-COMP:11060"/>
        <dbReference type="Rhea" id="RHEA-COMP:11605"/>
        <dbReference type="ChEBI" id="CHEBI:15377"/>
        <dbReference type="ChEBI" id="CHEBI:30013"/>
        <dbReference type="ChEBI" id="CHEBI:43474"/>
        <dbReference type="ChEBI" id="CHEBI:61977"/>
        <dbReference type="EC" id="3.1.3.16"/>
    </reaction>
</comment>
<protein>
    <recommendedName>
        <fullName evidence="8">Serine/threonine-protein phosphatase</fullName>
        <ecNumber evidence="8">3.1.3.16</ecNumber>
    </recommendedName>
</protein>
<dbReference type="Gene3D" id="2.130.10.10">
    <property type="entry name" value="YVTN repeat-like/Quinoprotein amine dehydrogenase"/>
    <property type="match status" value="2"/>
</dbReference>
<dbReference type="InterPro" id="IPR050341">
    <property type="entry name" value="PP1_catalytic_subunit"/>
</dbReference>
<gene>
    <name evidence="11" type="ORF">DVH24_023037</name>
</gene>
<dbReference type="SMART" id="SM00320">
    <property type="entry name" value="WD40"/>
    <property type="match status" value="6"/>
</dbReference>
<evidence type="ECO:0000256" key="1">
    <source>
        <dbReference type="ARBA" id="ARBA00001936"/>
    </source>
</evidence>
<evidence type="ECO:0000256" key="4">
    <source>
        <dbReference type="ARBA" id="ARBA00022801"/>
    </source>
</evidence>
<feature type="compositionally biased region" description="Basic and acidic residues" evidence="9">
    <location>
        <begin position="44"/>
        <end position="57"/>
    </location>
</feature>
<feature type="domain" description="Serine/threonine specific protein phosphatases" evidence="10">
    <location>
        <begin position="839"/>
        <end position="844"/>
    </location>
</feature>
<dbReference type="GO" id="GO:0005634">
    <property type="term" value="C:nucleus"/>
    <property type="evidence" value="ECO:0007669"/>
    <property type="project" value="TreeGrafter"/>
</dbReference>
<dbReference type="InterPro" id="IPR031675">
    <property type="entry name" value="STPPase_N"/>
</dbReference>
<dbReference type="Pfam" id="PF00400">
    <property type="entry name" value="WD40"/>
    <property type="match status" value="1"/>
</dbReference>
<dbReference type="SMART" id="SM00156">
    <property type="entry name" value="PP2Ac"/>
    <property type="match status" value="2"/>
</dbReference>
<evidence type="ECO:0000256" key="5">
    <source>
        <dbReference type="ARBA" id="ARBA00022912"/>
    </source>
</evidence>
<dbReference type="STRING" id="3750.A0A498KVE1"/>
<evidence type="ECO:0000313" key="12">
    <source>
        <dbReference type="Proteomes" id="UP000290289"/>
    </source>
</evidence>
<evidence type="ECO:0000259" key="10">
    <source>
        <dbReference type="PROSITE" id="PS00125"/>
    </source>
</evidence>
<keyword evidence="7" id="KW-0853">WD repeat</keyword>
<organism evidence="11 12">
    <name type="scientific">Malus domestica</name>
    <name type="common">Apple</name>
    <name type="synonym">Pyrus malus</name>
    <dbReference type="NCBI Taxonomy" id="3750"/>
    <lineage>
        <taxon>Eukaryota</taxon>
        <taxon>Viridiplantae</taxon>
        <taxon>Streptophyta</taxon>
        <taxon>Embryophyta</taxon>
        <taxon>Tracheophyta</taxon>
        <taxon>Spermatophyta</taxon>
        <taxon>Magnoliopsida</taxon>
        <taxon>eudicotyledons</taxon>
        <taxon>Gunneridae</taxon>
        <taxon>Pentapetalae</taxon>
        <taxon>rosids</taxon>
        <taxon>fabids</taxon>
        <taxon>Rosales</taxon>
        <taxon>Rosaceae</taxon>
        <taxon>Amygdaloideae</taxon>
        <taxon>Maleae</taxon>
        <taxon>Malus</taxon>
    </lineage>
</organism>
<sequence length="1629" mass="179625">MLLVSVPDTMTGGLRSNVKRYTVKCLNLGGATMPETKSSSSLSDPRDADSADKKPRDGSSLPETSLGDGKVPCLPMLTSTAKDLREASNAKQTSEGLLQKRKFETLDLEELHEKIEYLNGFAPAYRDHAPTDILLHPGDNGPTIPAHKLLLVYTLHLTLGIESRSSAFKSNKIENLEHSKHGRMLQSSNKPVAATKYGIPYLGRFCVRHMLNSLSSTNALDALEVADACSYQALKDNVLDYIAINMSDVVFSAQFEALALKNPKLSVQVSRASFKDTIMSGGIRSSVKRYTAKRITVNIDTVHETINGNRNALQAAADGVDQMRPAAIVEPSVSHGESPCLPMLSPAAKERGQQLEDDPNCAAATLKWGGAMDPIVLDDIISRLLEVRSRPRKRVWLSVSEVRQLCICSREIFLSQPNLLELQAPITICGNINGQYPDLLRLFEYGGLPPSASYLFLGGYVDYGKQGLETMCLLLAYKIKYPENFFLLRGNHECASINRRYGFYDECKRRFNVRIWISFIDAFNCLPVAAVIDDKIFCVHGGLSPDLTNLDQIRNLPRPTAVPYNGLLCDLLWSDPDGDVKGWRVNGRGVSYTFGPDEVAEFLTKHDLDLVCRAHQAVEDGFQFFADGQLVTVYSAPNYRGVFDNVAAMMTVDENLMRSFHILKPAEKKAKFLMSTKITSAPVLNQVVEDRYEFFSNRQLIFSAPNFCGEYMNMTMVGQGGMDPAVLDDIIKRLTEVRLARPGKQVQLSEAEIKQLCGASREIFLQQPNLLELEAPIKICGDIHGQYSDLLRLFEYGGFPPSANYLFLGDYVDRGKQSLETICLLLAYKIKYPENFFLLRGNHECASINRIYGFYDECKRRFNVRLWKSFTDSFNCLPVAALIDDKILCMHGGLSPDLTNLDQIRNLTRPTAVPDTGLLCDLLWSDPGRDVKGWGMNDRGVSYTFGADKVAEFLTKHDLDLVCRAHQVVEDGYEFFADRQLVTIFSAPNYCGEFDNAGAMMSVDENLMCSFQILKPAEKKAKFMMSTKILEPGQLIIVAFTSSVCSGPNHCPLLSSSMAFFPFFCGATWRKMKVGQPQNLPSSLVESKYLSWGEAMEKERKHKSEKLGRKWGTMSTGLDPSMTLLAASGGDTVKLFDVSDKSADPLVLSYTPSPGSHVNSLKWNHTNMVVASAGDDKKISLWNKNGKSMGTIPLAGTESGDGIEESILALSFGNKVSRYICSGGTGQVVRIWDLQRKRCIKWLRGHSSTITGAMYNCKDEHLASISLNGDVILHNLASGARTTELKDPNQQVLRVLDYSRISRHLLVTAGDGGSVHLWDTTARSPKVSWLKQHSAPTAGISFSPSNDKVFATVGLDKKLYTYDTGSRQPSHCISYKAPFSSLAFRGDGWVLAAGTSSGDVVFYDVRGKPEPFTGIRAYSSSEAVTSLCWQRSKPVVVNESNCTVETALLGDAVEDSILMPDQLPSVTSSSLSLSMAVSSSRNSGRSSLSAETTSVTAAGSGLTSSILCVSTGEDTPQRGRLWPGGTLHRLHPPRSTYNFKDDMEVFSPLVDVHPITPSLDKLWDDDKSKKDNLSGRRFPFAEDGASDHPIFDWKPSSTSTQDDIKSSYYSTPTVTQSSSSSNLLDMLSG</sequence>
<dbReference type="PROSITE" id="PS50082">
    <property type="entry name" value="WD_REPEATS_2"/>
    <property type="match status" value="1"/>
</dbReference>
<dbReference type="InterPro" id="IPR001680">
    <property type="entry name" value="WD40_rpt"/>
</dbReference>